<dbReference type="PANTHER" id="PTHR45527">
    <property type="entry name" value="NONRIBOSOMAL PEPTIDE SYNTHETASE"/>
    <property type="match status" value="1"/>
</dbReference>
<dbReference type="STRING" id="50340.PF66_03130"/>
<evidence type="ECO:0000313" key="3">
    <source>
        <dbReference type="Proteomes" id="UP000037931"/>
    </source>
</evidence>
<proteinExistence type="predicted"/>
<evidence type="ECO:0000313" key="2">
    <source>
        <dbReference type="EMBL" id="KPA90324.1"/>
    </source>
</evidence>
<dbReference type="Pfam" id="PF00668">
    <property type="entry name" value="Condensation"/>
    <property type="match status" value="1"/>
</dbReference>
<dbReference type="Gene3D" id="3.30.559.10">
    <property type="entry name" value="Chloramphenicol acetyltransferase-like domain"/>
    <property type="match status" value="1"/>
</dbReference>
<dbReference type="InterPro" id="IPR044894">
    <property type="entry name" value="TubC_N_sf"/>
</dbReference>
<dbReference type="PANTHER" id="PTHR45527:SF1">
    <property type="entry name" value="FATTY ACID SYNTHASE"/>
    <property type="match status" value="1"/>
</dbReference>
<accession>A0A0M9GG03</accession>
<dbReference type="GO" id="GO:0031177">
    <property type="term" value="F:phosphopantetheine binding"/>
    <property type="evidence" value="ECO:0007669"/>
    <property type="project" value="TreeGrafter"/>
</dbReference>
<feature type="domain" description="Condensation" evidence="1">
    <location>
        <begin position="69"/>
        <end position="513"/>
    </location>
</feature>
<reference evidence="2 3" key="1">
    <citation type="journal article" date="2015" name="PLoS ONE">
        <title>Rice-Infecting Pseudomonas Genomes Are Highly Accessorized and Harbor Multiple Putative Virulence Mechanisms to Cause Sheath Brown Rot.</title>
        <authorList>
            <person name="Quibod I.L."/>
            <person name="Grande G."/>
            <person name="Oreiro E.G."/>
            <person name="Borja F.N."/>
            <person name="Dossa G.S."/>
            <person name="Mauleon R."/>
            <person name="Cruz C.V."/>
            <person name="Oliva R."/>
        </authorList>
    </citation>
    <scope>NUCLEOTIDE SEQUENCE [LARGE SCALE GENOMIC DNA]</scope>
    <source>
        <strain evidence="2 3">IRRI 6609</strain>
    </source>
</reference>
<dbReference type="SUPFAM" id="SSF52777">
    <property type="entry name" value="CoA-dependent acyltransferases"/>
    <property type="match status" value="2"/>
</dbReference>
<dbReference type="OrthoDB" id="9757559at2"/>
<gene>
    <name evidence="2" type="ORF">PF66_03130</name>
</gene>
<evidence type="ECO:0000259" key="1">
    <source>
        <dbReference type="Pfam" id="PF00668"/>
    </source>
</evidence>
<dbReference type="Gene3D" id="1.10.10.1830">
    <property type="entry name" value="Non-ribosomal peptide synthase, adenylation domain"/>
    <property type="match status" value="1"/>
</dbReference>
<dbReference type="Proteomes" id="UP000037931">
    <property type="component" value="Unassembled WGS sequence"/>
</dbReference>
<name>A0A0M9GG03_9PSED</name>
<dbReference type="EMBL" id="JSYZ01000010">
    <property type="protein sequence ID" value="KPA90324.1"/>
    <property type="molecule type" value="Genomic_DNA"/>
</dbReference>
<dbReference type="Gene3D" id="3.30.559.30">
    <property type="entry name" value="Nonribosomal peptide synthetase, condensation domain"/>
    <property type="match status" value="1"/>
</dbReference>
<dbReference type="InterPro" id="IPR001242">
    <property type="entry name" value="Condensation_dom"/>
</dbReference>
<dbReference type="AlphaFoldDB" id="A0A0M9GG03"/>
<dbReference type="GO" id="GO:0043041">
    <property type="term" value="P:amino acid activation for nonribosomal peptide biosynthetic process"/>
    <property type="evidence" value="ECO:0007669"/>
    <property type="project" value="TreeGrafter"/>
</dbReference>
<dbReference type="GO" id="GO:0005737">
    <property type="term" value="C:cytoplasm"/>
    <property type="evidence" value="ECO:0007669"/>
    <property type="project" value="TreeGrafter"/>
</dbReference>
<keyword evidence="3" id="KW-1185">Reference proteome</keyword>
<dbReference type="PATRIC" id="fig|50340.43.peg.424"/>
<dbReference type="InterPro" id="IPR023213">
    <property type="entry name" value="CAT-like_dom_sf"/>
</dbReference>
<dbReference type="GO" id="GO:0003824">
    <property type="term" value="F:catalytic activity"/>
    <property type="evidence" value="ECO:0007669"/>
    <property type="project" value="InterPro"/>
</dbReference>
<sequence length="539" mass="58299">MNSESQAFESLVELYRQGGRVLLQGEALQVKGPKEHLSSELLQALARHRSELRQLLGASGKGAGASVGVPLSNAQEEIWAMERARPSSSRFGLTSCVLIQGSLDPGIVTEVVNALMERHVALRMGFDAEHGDARQQVHPFRPVKVSVERGSEQLPDNMLSVLRHLAAEHATRPFDLSTGPLLDVNLCTLGSEHTLLTLRRHHIASDGTSFAIIVDEFCRGYRALHAGQALPESAGSLGYPAFVAYERATIAKQGRAALLAWWRAQMCCALEIASAAGRPSLERAALIGGSGSMRSFEFTLQAPVIASLQALSRRCGETLYSTMFALFRLLLEARQSPGAECIGLDASMRDAAEFERTVGLFVNRVPIVQGVEPAIPFTAMVAQVGRTLRAALAHKWLAHHEIDAQATAAGLSGLSYLFGFHNNAHATFSLPGCSVAANHVHSEQEHDVPFVCYLSDAGTSFRISVAYRILAHTEALASDFDVLYQQVAQLAVDCPDASCSEFIGALQARQEQLYSGHRAAFARMKQRRFARTSGSGSDA</sequence>
<protein>
    <submittedName>
        <fullName evidence="2">Non-ribosomal peptide synthase</fullName>
    </submittedName>
</protein>
<comment type="caution">
    <text evidence="2">The sequence shown here is derived from an EMBL/GenBank/DDBJ whole genome shotgun (WGS) entry which is preliminary data.</text>
</comment>
<organism evidence="2 3">
    <name type="scientific">Pseudomonas asplenii</name>
    <dbReference type="NCBI Taxonomy" id="53407"/>
    <lineage>
        <taxon>Bacteria</taxon>
        <taxon>Pseudomonadati</taxon>
        <taxon>Pseudomonadota</taxon>
        <taxon>Gammaproteobacteria</taxon>
        <taxon>Pseudomonadales</taxon>
        <taxon>Pseudomonadaceae</taxon>
        <taxon>Pseudomonas</taxon>
    </lineage>
</organism>
<dbReference type="GO" id="GO:0044550">
    <property type="term" value="P:secondary metabolite biosynthetic process"/>
    <property type="evidence" value="ECO:0007669"/>
    <property type="project" value="TreeGrafter"/>
</dbReference>